<dbReference type="InterPro" id="IPR050259">
    <property type="entry name" value="SDR"/>
</dbReference>
<comment type="similarity">
    <text evidence="1">Belongs to the short-chain dehydrogenases/reductases (SDR) family.</text>
</comment>
<evidence type="ECO:0000256" key="2">
    <source>
        <dbReference type="SAM" id="Phobius"/>
    </source>
</evidence>
<name>A0ABN1MSX1_9FLAO</name>
<feature type="transmembrane region" description="Helical" evidence="2">
    <location>
        <begin position="7"/>
        <end position="26"/>
    </location>
</feature>
<keyword evidence="4" id="KW-1185">Reference proteome</keyword>
<evidence type="ECO:0000313" key="4">
    <source>
        <dbReference type="Proteomes" id="UP001501126"/>
    </source>
</evidence>
<dbReference type="RefSeq" id="WP_343789329.1">
    <property type="nucleotide sequence ID" value="NZ_BAAAFH010000022.1"/>
</dbReference>
<organism evidence="3 4">
    <name type="scientific">Wandonia haliotis</name>
    <dbReference type="NCBI Taxonomy" id="574963"/>
    <lineage>
        <taxon>Bacteria</taxon>
        <taxon>Pseudomonadati</taxon>
        <taxon>Bacteroidota</taxon>
        <taxon>Flavobacteriia</taxon>
        <taxon>Flavobacteriales</taxon>
        <taxon>Crocinitomicaceae</taxon>
        <taxon>Wandonia</taxon>
    </lineage>
</organism>
<dbReference type="PRINTS" id="PR00080">
    <property type="entry name" value="SDRFAMILY"/>
</dbReference>
<dbReference type="Proteomes" id="UP001501126">
    <property type="component" value="Unassembled WGS sequence"/>
</dbReference>
<evidence type="ECO:0000256" key="1">
    <source>
        <dbReference type="ARBA" id="ARBA00006484"/>
    </source>
</evidence>
<sequence length="239" mass="25727">MEKDKKVVVLTGASGGVGAALSVFLAEKGYRLALHYNEHAIESVPEGEDVHYFQADLRDSEQISAMMDAVLAVYGRIDILINNAGISRNGMSWKLDEEDWSESILINLTAPFLLSQKAIPVMRSNGWGRIINVSSVVGQTGFIGTSAYAASKSGLFGLTKTMAKELAAFGITVNSLALGYMDTGMITGVSEELQEEIKKQIPLKRLGTTDVITTAVEFLLSDGADYYTGQTLNLNGGLH</sequence>
<keyword evidence="2" id="KW-0472">Membrane</keyword>
<gene>
    <name evidence="3" type="primary">fabG_3</name>
    <name evidence="3" type="ORF">GCM10009118_28660</name>
</gene>
<keyword evidence="2" id="KW-1133">Transmembrane helix</keyword>
<dbReference type="PANTHER" id="PTHR42879">
    <property type="entry name" value="3-OXOACYL-(ACYL-CARRIER-PROTEIN) REDUCTASE"/>
    <property type="match status" value="1"/>
</dbReference>
<dbReference type="InterPro" id="IPR020904">
    <property type="entry name" value="Sc_DH/Rdtase_CS"/>
</dbReference>
<dbReference type="PRINTS" id="PR00081">
    <property type="entry name" value="GDHRDH"/>
</dbReference>
<dbReference type="SUPFAM" id="SSF51735">
    <property type="entry name" value="NAD(P)-binding Rossmann-fold domains"/>
    <property type="match status" value="1"/>
</dbReference>
<accession>A0ABN1MSX1</accession>
<dbReference type="PROSITE" id="PS00061">
    <property type="entry name" value="ADH_SHORT"/>
    <property type="match status" value="1"/>
</dbReference>
<protein>
    <submittedName>
        <fullName evidence="3">3-oxoacyl-[acyl-carrier-protein] reductase</fullName>
    </submittedName>
</protein>
<proteinExistence type="inferred from homology"/>
<reference evidence="3 4" key="1">
    <citation type="journal article" date="2019" name="Int. J. Syst. Evol. Microbiol.">
        <title>The Global Catalogue of Microorganisms (GCM) 10K type strain sequencing project: providing services to taxonomists for standard genome sequencing and annotation.</title>
        <authorList>
            <consortium name="The Broad Institute Genomics Platform"/>
            <consortium name="The Broad Institute Genome Sequencing Center for Infectious Disease"/>
            <person name="Wu L."/>
            <person name="Ma J."/>
        </authorList>
    </citation>
    <scope>NUCLEOTIDE SEQUENCE [LARGE SCALE GENOMIC DNA]</scope>
    <source>
        <strain evidence="3 4">JCM 16083</strain>
    </source>
</reference>
<dbReference type="PANTHER" id="PTHR42879:SF2">
    <property type="entry name" value="3-OXOACYL-[ACYL-CARRIER-PROTEIN] REDUCTASE FABG"/>
    <property type="match status" value="1"/>
</dbReference>
<comment type="caution">
    <text evidence="3">The sequence shown here is derived from an EMBL/GenBank/DDBJ whole genome shotgun (WGS) entry which is preliminary data.</text>
</comment>
<dbReference type="EMBL" id="BAAAFH010000022">
    <property type="protein sequence ID" value="GAA0876456.1"/>
    <property type="molecule type" value="Genomic_DNA"/>
</dbReference>
<keyword evidence="2" id="KW-0812">Transmembrane</keyword>
<evidence type="ECO:0000313" key="3">
    <source>
        <dbReference type="EMBL" id="GAA0876456.1"/>
    </source>
</evidence>
<dbReference type="InterPro" id="IPR036291">
    <property type="entry name" value="NAD(P)-bd_dom_sf"/>
</dbReference>
<dbReference type="Gene3D" id="3.40.50.720">
    <property type="entry name" value="NAD(P)-binding Rossmann-like Domain"/>
    <property type="match status" value="1"/>
</dbReference>
<dbReference type="Pfam" id="PF13561">
    <property type="entry name" value="adh_short_C2"/>
    <property type="match status" value="1"/>
</dbReference>
<dbReference type="InterPro" id="IPR002347">
    <property type="entry name" value="SDR_fam"/>
</dbReference>